<feature type="transmembrane region" description="Helical" evidence="1">
    <location>
        <begin position="128"/>
        <end position="150"/>
    </location>
</feature>
<evidence type="ECO:0000256" key="1">
    <source>
        <dbReference type="SAM" id="Phobius"/>
    </source>
</evidence>
<keyword evidence="3" id="KW-1185">Reference proteome</keyword>
<feature type="transmembrane region" description="Helical" evidence="1">
    <location>
        <begin position="458"/>
        <end position="477"/>
    </location>
</feature>
<feature type="transmembrane region" description="Helical" evidence="1">
    <location>
        <begin position="497"/>
        <end position="523"/>
    </location>
</feature>
<feature type="transmembrane region" description="Helical" evidence="1">
    <location>
        <begin position="391"/>
        <end position="416"/>
    </location>
</feature>
<protein>
    <submittedName>
        <fullName evidence="2">ABC transporter membrane-spanning protein</fullName>
    </submittedName>
</protein>
<feature type="transmembrane region" description="Helical" evidence="1">
    <location>
        <begin position="156"/>
        <end position="178"/>
    </location>
</feature>
<reference evidence="3" key="1">
    <citation type="journal article" date="2019" name="Int. J. Syst. Evol. Microbiol.">
        <title>The Global Catalogue of Microorganisms (GCM) 10K type strain sequencing project: providing services to taxonomists for standard genome sequencing and annotation.</title>
        <authorList>
            <consortium name="The Broad Institute Genomics Platform"/>
            <consortium name="The Broad Institute Genome Sequencing Center for Infectious Disease"/>
            <person name="Wu L."/>
            <person name="Ma J."/>
        </authorList>
    </citation>
    <scope>NUCLEOTIDE SEQUENCE [LARGE SCALE GENOMIC DNA]</scope>
    <source>
        <strain evidence="3">JCM 3325</strain>
    </source>
</reference>
<gene>
    <name evidence="2" type="ORF">GCM10010191_22760</name>
</gene>
<feature type="transmembrane region" description="Helical" evidence="1">
    <location>
        <begin position="340"/>
        <end position="358"/>
    </location>
</feature>
<organism evidence="2 3">
    <name type="scientific">Actinomadura vinacea</name>
    <dbReference type="NCBI Taxonomy" id="115336"/>
    <lineage>
        <taxon>Bacteria</taxon>
        <taxon>Bacillati</taxon>
        <taxon>Actinomycetota</taxon>
        <taxon>Actinomycetes</taxon>
        <taxon>Streptosporangiales</taxon>
        <taxon>Thermomonosporaceae</taxon>
        <taxon>Actinomadura</taxon>
    </lineage>
</organism>
<feature type="transmembrane region" description="Helical" evidence="1">
    <location>
        <begin position="80"/>
        <end position="100"/>
    </location>
</feature>
<keyword evidence="1" id="KW-1133">Transmembrane helix</keyword>
<proteinExistence type="predicted"/>
<feature type="transmembrane region" description="Helical" evidence="1">
    <location>
        <begin position="293"/>
        <end position="311"/>
    </location>
</feature>
<keyword evidence="1" id="KW-0472">Membrane</keyword>
<feature type="transmembrane region" description="Helical" evidence="1">
    <location>
        <begin position="234"/>
        <end position="255"/>
    </location>
</feature>
<name>A0ABP5VV94_9ACTN</name>
<feature type="transmembrane region" description="Helical" evidence="1">
    <location>
        <begin position="428"/>
        <end position="451"/>
    </location>
</feature>
<feature type="transmembrane region" description="Helical" evidence="1">
    <location>
        <begin position="20"/>
        <end position="40"/>
    </location>
</feature>
<evidence type="ECO:0000313" key="2">
    <source>
        <dbReference type="EMBL" id="GAA2412662.1"/>
    </source>
</evidence>
<feature type="transmembrane region" description="Helical" evidence="1">
    <location>
        <begin position="190"/>
        <end position="214"/>
    </location>
</feature>
<comment type="caution">
    <text evidence="2">The sequence shown here is derived from an EMBL/GenBank/DDBJ whole genome shotgun (WGS) entry which is preliminary data.</text>
</comment>
<dbReference type="EMBL" id="BAAARW010000008">
    <property type="protein sequence ID" value="GAA2412662.1"/>
    <property type="molecule type" value="Genomic_DNA"/>
</dbReference>
<evidence type="ECO:0000313" key="3">
    <source>
        <dbReference type="Proteomes" id="UP001501231"/>
    </source>
</evidence>
<accession>A0ABP5VV94</accession>
<dbReference type="Proteomes" id="UP001501231">
    <property type="component" value="Unassembled WGS sequence"/>
</dbReference>
<dbReference type="RefSeq" id="WP_344588706.1">
    <property type="nucleotide sequence ID" value="NZ_BAAARW010000008.1"/>
</dbReference>
<keyword evidence="1" id="KW-0812">Transmembrane</keyword>
<sequence>MNALTGTGTLLRLGLRRDRVMIPIWVLVLASFPITTLSSYQGLYKTQAERADFIAGVNGNATQLAFYGEAHSASLGGLTAWRMTTLGVTLLAIMTLMLVVRHTRAEEEEGRLELVGSGVVDRHAPLTAALLVAVVANAALALLAALSLAGQGLAGAFAFGLAWFAGGFFFAGVAAVAAQVTENSRAARGITVAVIGLAFAIRAVGDSSEGAGWLTWLSPIGWSEHVQAFAGNRFWVLAVPLVLGAALMASAYGLIGRRDHGAGLVPSRPGPATAAPALRSPLALAWRLQRGSLIAWVTGFAAYGVILGTMADGVRDLVGDSEGTQDIVTRLGGASDLVDAYLAAMVGLLAGIASIYGVQAAMRLRTEETAQRAEPVLATGIGRVRWACSHLAIALAGTLAMLLGAGLMIGLAHGAATGDLGGEVADELGAVLVQVPAVWLVTAIAVALFGLAPRFSVGAAWGLAGTFLLIGQLGPLLEVSQAVMDLSPFTHVPKLPGGTVTATPLAALLAIMVVLIGAGLYGFRRRDIAT</sequence>